<feature type="compositionally biased region" description="Pro residues" evidence="1">
    <location>
        <begin position="163"/>
        <end position="175"/>
    </location>
</feature>
<evidence type="ECO:0000313" key="4">
    <source>
        <dbReference type="Proteomes" id="UP000335636"/>
    </source>
</evidence>
<reference evidence="3 4" key="1">
    <citation type="submission" date="2019-04" db="EMBL/GenBank/DDBJ databases">
        <authorList>
            <person name="Alioto T."/>
            <person name="Alioto T."/>
        </authorList>
    </citation>
    <scope>NUCLEOTIDE SEQUENCE [LARGE SCALE GENOMIC DNA]</scope>
</reference>
<proteinExistence type="predicted"/>
<dbReference type="EMBL" id="CABDUW010000137">
    <property type="protein sequence ID" value="VTJ60043.1"/>
    <property type="molecule type" value="Genomic_DNA"/>
</dbReference>
<evidence type="ECO:0000256" key="1">
    <source>
        <dbReference type="SAM" id="MobiDB-lite"/>
    </source>
</evidence>
<dbReference type="AlphaFoldDB" id="A0A5E4ARC4"/>
<feature type="compositionally biased region" description="Basic and acidic residues" evidence="1">
    <location>
        <begin position="190"/>
        <end position="203"/>
    </location>
</feature>
<accession>A0A5E4ARC4</accession>
<keyword evidence="4" id="KW-1185">Reference proteome</keyword>
<reference evidence="2" key="2">
    <citation type="submission" date="2020-08" db="EMBL/GenBank/DDBJ databases">
        <authorList>
            <person name="Shumante A."/>
            <person name="Zimin A.V."/>
            <person name="Puiu D."/>
            <person name="Salzberg S.L."/>
        </authorList>
    </citation>
    <scope>NUCLEOTIDE SEQUENCE</scope>
    <source>
        <strain evidence="2">WC2-LM</strain>
        <tissue evidence="2">Liver</tissue>
    </source>
</reference>
<protein>
    <submittedName>
        <fullName evidence="3">Uncharacterized protein</fullName>
    </submittedName>
</protein>
<dbReference type="Proteomes" id="UP000335636">
    <property type="component" value="Unassembled WGS sequence"/>
</dbReference>
<evidence type="ECO:0000313" key="2">
    <source>
        <dbReference type="EMBL" id="KAF7463301.1"/>
    </source>
</evidence>
<evidence type="ECO:0000313" key="3">
    <source>
        <dbReference type="EMBL" id="VTJ60043.1"/>
    </source>
</evidence>
<gene>
    <name evidence="2" type="ORF">GHT09_009823</name>
    <name evidence="3" type="ORF">MONAX_5E032993</name>
</gene>
<sequence>MRILTGHFQLSMRLEKSHVQKVKPPQRHVGVLKKPIWWGRIWVLKWPTSPQLRLEASWSPWSMGREAGGVAAMSLLRDSCSSVTLCPSYLMYAARNTSHHFRRQPELKKQAHIGTGPPSQVGADACALPSRGCRETTGSSEAETPGLLPCSSQPSAGWALEPLPTPHPELPPPPALAQETQAVRPSVPVEGRRQAELMNTLEK</sequence>
<feature type="region of interest" description="Disordered" evidence="1">
    <location>
        <begin position="131"/>
        <end position="203"/>
    </location>
</feature>
<dbReference type="EMBL" id="WJEC01008215">
    <property type="protein sequence ID" value="KAF7463301.1"/>
    <property type="molecule type" value="Genomic_DNA"/>
</dbReference>
<name>A0A5E4ARC4_MARMO</name>
<dbReference type="Proteomes" id="UP000662637">
    <property type="component" value="Unassembled WGS sequence"/>
</dbReference>
<organism evidence="3 4">
    <name type="scientific">Marmota monax</name>
    <name type="common">Woodchuck</name>
    <dbReference type="NCBI Taxonomy" id="9995"/>
    <lineage>
        <taxon>Eukaryota</taxon>
        <taxon>Metazoa</taxon>
        <taxon>Chordata</taxon>
        <taxon>Craniata</taxon>
        <taxon>Vertebrata</taxon>
        <taxon>Euteleostomi</taxon>
        <taxon>Mammalia</taxon>
        <taxon>Eutheria</taxon>
        <taxon>Euarchontoglires</taxon>
        <taxon>Glires</taxon>
        <taxon>Rodentia</taxon>
        <taxon>Sciuromorpha</taxon>
        <taxon>Sciuridae</taxon>
        <taxon>Xerinae</taxon>
        <taxon>Marmotini</taxon>
        <taxon>Marmota</taxon>
    </lineage>
</organism>